<reference evidence="7 8" key="1">
    <citation type="submission" date="2020-06" db="EMBL/GenBank/DDBJ databases">
        <title>Schlegella sp. ID0723 isolated from air conditioner.</title>
        <authorList>
            <person name="Kim D.Y."/>
            <person name="Kim D.-U."/>
        </authorList>
    </citation>
    <scope>NUCLEOTIDE SEQUENCE [LARGE SCALE GENOMIC DNA]</scope>
    <source>
        <strain evidence="7 8">ID0723</strain>
    </source>
</reference>
<evidence type="ECO:0000256" key="5">
    <source>
        <dbReference type="SAM" id="Phobius"/>
    </source>
</evidence>
<feature type="transmembrane region" description="Helical" evidence="5">
    <location>
        <begin position="90"/>
        <end position="111"/>
    </location>
</feature>
<dbReference type="InterPro" id="IPR006694">
    <property type="entry name" value="Fatty_acid_hydroxylase"/>
</dbReference>
<keyword evidence="4 5" id="KW-0472">Membrane</keyword>
<evidence type="ECO:0000256" key="1">
    <source>
        <dbReference type="ARBA" id="ARBA00004370"/>
    </source>
</evidence>
<proteinExistence type="predicted"/>
<comment type="subcellular location">
    <subcellularLocation>
        <location evidence="1">Membrane</location>
    </subcellularLocation>
</comment>
<evidence type="ECO:0000256" key="3">
    <source>
        <dbReference type="ARBA" id="ARBA00022989"/>
    </source>
</evidence>
<evidence type="ECO:0000313" key="8">
    <source>
        <dbReference type="Proteomes" id="UP000529637"/>
    </source>
</evidence>
<feature type="domain" description="Fatty acid hydroxylase" evidence="6">
    <location>
        <begin position="95"/>
        <end position="228"/>
    </location>
</feature>
<evidence type="ECO:0000256" key="4">
    <source>
        <dbReference type="ARBA" id="ARBA00023136"/>
    </source>
</evidence>
<dbReference type="RefSeq" id="WP_176071937.1">
    <property type="nucleotide sequence ID" value="NZ_JABWMJ010000027.1"/>
</dbReference>
<dbReference type="GO" id="GO:0016491">
    <property type="term" value="F:oxidoreductase activity"/>
    <property type="evidence" value="ECO:0007669"/>
    <property type="project" value="InterPro"/>
</dbReference>
<keyword evidence="3 5" id="KW-1133">Transmembrane helix</keyword>
<gene>
    <name evidence="7" type="ORF">HQN59_25415</name>
</gene>
<evidence type="ECO:0000256" key="2">
    <source>
        <dbReference type="ARBA" id="ARBA00022692"/>
    </source>
</evidence>
<feature type="transmembrane region" description="Helical" evidence="5">
    <location>
        <begin position="148"/>
        <end position="171"/>
    </location>
</feature>
<dbReference type="GO" id="GO:0005506">
    <property type="term" value="F:iron ion binding"/>
    <property type="evidence" value="ECO:0007669"/>
    <property type="project" value="InterPro"/>
</dbReference>
<dbReference type="AlphaFoldDB" id="A0A7Y6NTI8"/>
<comment type="caution">
    <text evidence="7">The sequence shown here is derived from an EMBL/GenBank/DDBJ whole genome shotgun (WGS) entry which is preliminary data.</text>
</comment>
<dbReference type="GO" id="GO:0008610">
    <property type="term" value="P:lipid biosynthetic process"/>
    <property type="evidence" value="ECO:0007669"/>
    <property type="project" value="InterPro"/>
</dbReference>
<dbReference type="GO" id="GO:0016020">
    <property type="term" value="C:membrane"/>
    <property type="evidence" value="ECO:0007669"/>
    <property type="project" value="UniProtKB-SubCell"/>
</dbReference>
<protein>
    <submittedName>
        <fullName evidence="7">Sterol desaturase family protein</fullName>
    </submittedName>
</protein>
<evidence type="ECO:0000259" key="6">
    <source>
        <dbReference type="Pfam" id="PF04116"/>
    </source>
</evidence>
<keyword evidence="2 5" id="KW-0812">Transmembrane</keyword>
<organism evidence="7 8">
    <name type="scientific">Piscinibacter koreensis</name>
    <dbReference type="NCBI Taxonomy" id="2742824"/>
    <lineage>
        <taxon>Bacteria</taxon>
        <taxon>Pseudomonadati</taxon>
        <taxon>Pseudomonadota</taxon>
        <taxon>Betaproteobacteria</taxon>
        <taxon>Burkholderiales</taxon>
        <taxon>Sphaerotilaceae</taxon>
        <taxon>Piscinibacter</taxon>
    </lineage>
</organism>
<dbReference type="EMBL" id="JABWMJ010000027">
    <property type="protein sequence ID" value="NUZ09083.1"/>
    <property type="molecule type" value="Genomic_DNA"/>
</dbReference>
<keyword evidence="8" id="KW-1185">Reference proteome</keyword>
<name>A0A7Y6NTI8_9BURK</name>
<sequence>MAQIWLLRTGADYWPLSSIVVAVGLLCVALLERVQPFHRDWLHDHGDTVTDLWHSLVNLSMLQLTAAVAAPALDALLPPAWRVFPSEAPLLVQLAIVALVLDLSLYGVHLASHRSRWLWRYHAVHHSAERLYWLNGERRHPLHAVMMAAPGLTVLLASGVAPAVLAAWLGILTVHLAFQHANFDYTLGPLRGWIGGAELHRWHHKREFEDAQVNFGEFLLLWDRLFGTFYAEPRRVGASEVGLRDRAFPTSYARQLTFPFGADRA</sequence>
<dbReference type="PANTHER" id="PTHR11863">
    <property type="entry name" value="STEROL DESATURASE"/>
    <property type="match status" value="1"/>
</dbReference>
<evidence type="ECO:0000313" key="7">
    <source>
        <dbReference type="EMBL" id="NUZ09083.1"/>
    </source>
</evidence>
<dbReference type="Proteomes" id="UP000529637">
    <property type="component" value="Unassembled WGS sequence"/>
</dbReference>
<feature type="transmembrane region" description="Helical" evidence="5">
    <location>
        <begin position="13"/>
        <end position="31"/>
    </location>
</feature>
<dbReference type="InterPro" id="IPR050307">
    <property type="entry name" value="Sterol_Desaturase_Related"/>
</dbReference>
<accession>A0A7Y6NTI8</accession>
<dbReference type="Pfam" id="PF04116">
    <property type="entry name" value="FA_hydroxylase"/>
    <property type="match status" value="1"/>
</dbReference>